<gene>
    <name evidence="2" type="ORF">TRFO_39059</name>
</gene>
<evidence type="ECO:0000256" key="1">
    <source>
        <dbReference type="SAM" id="MobiDB-lite"/>
    </source>
</evidence>
<evidence type="ECO:0000313" key="3">
    <source>
        <dbReference type="Proteomes" id="UP000179807"/>
    </source>
</evidence>
<dbReference type="VEuPathDB" id="TrichDB:TRFO_39059"/>
<reference evidence="2" key="1">
    <citation type="submission" date="2016-10" db="EMBL/GenBank/DDBJ databases">
        <authorList>
            <person name="Benchimol M."/>
            <person name="Almeida L.G."/>
            <person name="Vasconcelos A.T."/>
            <person name="Perreira-Neves A."/>
            <person name="Rosa I.A."/>
            <person name="Tasca T."/>
            <person name="Bogo M.R."/>
            <person name="de Souza W."/>
        </authorList>
    </citation>
    <scope>NUCLEOTIDE SEQUENCE [LARGE SCALE GENOMIC DNA]</scope>
    <source>
        <strain evidence="2">K</strain>
    </source>
</reference>
<keyword evidence="3" id="KW-1185">Reference proteome</keyword>
<sequence>MSSKFQEFFSLIDLIVEPWTPKKAALYDQAIAEIKNDNEMDAILLLSIFFQVPRYAYLSTKKLCEKYQLQFHEIPNGLPKSFFLDFFKIFPKIASKKDRSYTRVVLICAQLLPKSTLYNFVIELMKNPAFHQVQAVFTTLLERDPSLCDLLVDNYEAAERGLCTILSSIVLGPFSEEFLFKVTALFISGKVSTTSPLFQAFCYYINRHLFTIDVQQTDFFILSLFKQLEAMYPHAHSYIYHNMINTLNYFSLPFVTIHMYYNDFDASQIKSILCSLVRSKGSIKSFFTLSQIFETQKLKELYSIAICGRFCRYEIMKKNIHFMKRSLDFTISLHFELRVLSKIIDIASFPEFEELSLQFLKIVKPFTTTARTLSAILKVFFTREKKRIPELCEKYQDSKANILTSLYLLGNSQMMTTTKKRTRYKSLVKSLIPQMGLKNFTIRGIMPKPLITYLTEKARTTKKIIQYFIDLSTQQLRPFPFDPQIVINMICMYQIDDSDLGHEIKVNDMKMTFTKTSDIINTDNHHRHHHHQSNNNNLSRKNNLSESSAQSDEIKLTESEFIEEKVVNVRLDHQIPASLRSSSPQLVMPIKTYNMGTQTNDHDKKPPISISDPIISANDENTQTYPLKTAKLNLQCSSTPIFELYNSDEDKLNVPISPKQNQKSTNSTSPIKINRSEIAVEIHNLTESSLLEEEIDHEVTKASSPKSKPNIPVPPSKSKPNIPKPDEKPNEKSKEKMNVKQNEKSNQKSSFLNLSIKAQHQQQQTQKVQQKSEKESRLPLQRPKSMSNIMDRKVDDLIEISSDGFNIELPSDDYDMYSEATDSLDEYSDNNEEIDPEIYNDEVVQMFADMFRPDI</sequence>
<dbReference type="Proteomes" id="UP000179807">
    <property type="component" value="Unassembled WGS sequence"/>
</dbReference>
<dbReference type="GeneID" id="94847122"/>
<feature type="compositionally biased region" description="Low complexity" evidence="1">
    <location>
        <begin position="757"/>
        <end position="769"/>
    </location>
</feature>
<organism evidence="2 3">
    <name type="scientific">Tritrichomonas foetus</name>
    <dbReference type="NCBI Taxonomy" id="1144522"/>
    <lineage>
        <taxon>Eukaryota</taxon>
        <taxon>Metamonada</taxon>
        <taxon>Parabasalia</taxon>
        <taxon>Tritrichomonadida</taxon>
        <taxon>Tritrichomonadidae</taxon>
        <taxon>Tritrichomonas</taxon>
    </lineage>
</organism>
<comment type="caution">
    <text evidence="2">The sequence shown here is derived from an EMBL/GenBank/DDBJ whole genome shotgun (WGS) entry which is preliminary data.</text>
</comment>
<feature type="region of interest" description="Disordered" evidence="1">
    <location>
        <begin position="524"/>
        <end position="554"/>
    </location>
</feature>
<dbReference type="AlphaFoldDB" id="A0A1J4J6A7"/>
<feature type="region of interest" description="Disordered" evidence="1">
    <location>
        <begin position="696"/>
        <end position="784"/>
    </location>
</feature>
<accession>A0A1J4J6A7</accession>
<proteinExistence type="predicted"/>
<feature type="compositionally biased region" description="Low complexity" evidence="1">
    <location>
        <begin position="533"/>
        <end position="548"/>
    </location>
</feature>
<name>A0A1J4J6A7_9EUKA</name>
<feature type="compositionally biased region" description="Basic and acidic residues" evidence="1">
    <location>
        <begin position="724"/>
        <end position="746"/>
    </location>
</feature>
<dbReference type="EMBL" id="MLAK01001292">
    <property type="protein sequence ID" value="OHS94770.1"/>
    <property type="molecule type" value="Genomic_DNA"/>
</dbReference>
<evidence type="ECO:0000313" key="2">
    <source>
        <dbReference type="EMBL" id="OHS94770.1"/>
    </source>
</evidence>
<dbReference type="RefSeq" id="XP_068347907.1">
    <property type="nucleotide sequence ID" value="XM_068512418.1"/>
</dbReference>
<protein>
    <submittedName>
        <fullName evidence="2">Uncharacterized protein</fullName>
    </submittedName>
</protein>